<keyword evidence="6" id="KW-0256">Endoplasmic reticulum</keyword>
<proteinExistence type="inferred from homology"/>
<dbReference type="InterPro" id="IPR015943">
    <property type="entry name" value="WD40/YVTN_repeat-like_dom_sf"/>
</dbReference>
<evidence type="ECO:0000313" key="12">
    <source>
        <dbReference type="EMBL" id="KAF2617536.1"/>
    </source>
</evidence>
<dbReference type="InterPro" id="IPR040251">
    <property type="entry name" value="SEC31-like"/>
</dbReference>
<comment type="similarity">
    <text evidence="2">Belongs to the WD repeat SEC31 family.</text>
</comment>
<keyword evidence="8" id="KW-0653">Protein transport</keyword>
<dbReference type="GO" id="GO:0090110">
    <property type="term" value="P:COPII-coated vesicle cargo loading"/>
    <property type="evidence" value="ECO:0007669"/>
    <property type="project" value="TreeGrafter"/>
</dbReference>
<accession>A0A8S9MJI9</accession>
<keyword evidence="7" id="KW-0931">ER-Golgi transport</keyword>
<dbReference type="EMBL" id="QGKW02000007">
    <property type="protein sequence ID" value="KAF2617536.1"/>
    <property type="molecule type" value="Genomic_DNA"/>
</dbReference>
<keyword evidence="4 9" id="KW-0853">WD repeat</keyword>
<dbReference type="PROSITE" id="PS50294">
    <property type="entry name" value="WD_REPEATS_REGION"/>
    <property type="match status" value="1"/>
</dbReference>
<evidence type="ECO:0000256" key="3">
    <source>
        <dbReference type="ARBA" id="ARBA00022448"/>
    </source>
</evidence>
<dbReference type="InterPro" id="IPR036322">
    <property type="entry name" value="WD40_repeat_dom_sf"/>
</dbReference>
<evidence type="ECO:0000256" key="10">
    <source>
        <dbReference type="SAM" id="MobiDB-lite"/>
    </source>
</evidence>
<dbReference type="Proteomes" id="UP000712281">
    <property type="component" value="Unassembled WGS sequence"/>
</dbReference>
<dbReference type="PANTHER" id="PTHR13923">
    <property type="entry name" value="SEC31-RELATED PROTEIN"/>
    <property type="match status" value="1"/>
</dbReference>
<keyword evidence="5" id="KW-0677">Repeat</keyword>
<comment type="subcellular location">
    <subcellularLocation>
        <location evidence="1">Endoplasmic reticulum</location>
    </subcellularLocation>
</comment>
<keyword evidence="3" id="KW-0813">Transport</keyword>
<evidence type="ECO:0000256" key="8">
    <source>
        <dbReference type="ARBA" id="ARBA00022927"/>
    </source>
</evidence>
<feature type="compositionally biased region" description="Acidic residues" evidence="10">
    <location>
        <begin position="386"/>
        <end position="396"/>
    </location>
</feature>
<protein>
    <recommendedName>
        <fullName evidence="11">Sec16 Sec23-binding domain-containing protein</fullName>
    </recommendedName>
</protein>
<evidence type="ECO:0000256" key="4">
    <source>
        <dbReference type="ARBA" id="ARBA00022574"/>
    </source>
</evidence>
<organism evidence="12 13">
    <name type="scientific">Brassica cretica</name>
    <name type="common">Mustard</name>
    <dbReference type="NCBI Taxonomy" id="69181"/>
    <lineage>
        <taxon>Eukaryota</taxon>
        <taxon>Viridiplantae</taxon>
        <taxon>Streptophyta</taxon>
        <taxon>Embryophyta</taxon>
        <taxon>Tracheophyta</taxon>
        <taxon>Spermatophyta</taxon>
        <taxon>Magnoliopsida</taxon>
        <taxon>eudicotyledons</taxon>
        <taxon>Gunneridae</taxon>
        <taxon>Pentapetalae</taxon>
        <taxon>rosids</taxon>
        <taxon>malvids</taxon>
        <taxon>Brassicales</taxon>
        <taxon>Brassicaceae</taxon>
        <taxon>Brassiceae</taxon>
        <taxon>Brassica</taxon>
    </lineage>
</organism>
<dbReference type="AlphaFoldDB" id="A0A8S9MJI9"/>
<dbReference type="GO" id="GO:0070971">
    <property type="term" value="C:endoplasmic reticulum exit site"/>
    <property type="evidence" value="ECO:0007669"/>
    <property type="project" value="TreeGrafter"/>
</dbReference>
<evidence type="ECO:0000256" key="5">
    <source>
        <dbReference type="ARBA" id="ARBA00022737"/>
    </source>
</evidence>
<dbReference type="InterPro" id="IPR019775">
    <property type="entry name" value="WD40_repeat_CS"/>
</dbReference>
<dbReference type="InterPro" id="IPR024298">
    <property type="entry name" value="Sec16_Sec23-bd"/>
</dbReference>
<dbReference type="Pfam" id="PF00400">
    <property type="entry name" value="WD40"/>
    <property type="match status" value="1"/>
</dbReference>
<evidence type="ECO:0000256" key="7">
    <source>
        <dbReference type="ARBA" id="ARBA00022892"/>
    </source>
</evidence>
<feature type="repeat" description="WD" evidence="9">
    <location>
        <begin position="115"/>
        <end position="149"/>
    </location>
</feature>
<evidence type="ECO:0000256" key="9">
    <source>
        <dbReference type="PROSITE-ProRule" id="PRU00221"/>
    </source>
</evidence>
<evidence type="ECO:0000256" key="1">
    <source>
        <dbReference type="ARBA" id="ARBA00004240"/>
    </source>
</evidence>
<dbReference type="InterPro" id="IPR001680">
    <property type="entry name" value="WD40_rpt"/>
</dbReference>
<evidence type="ECO:0000259" key="11">
    <source>
        <dbReference type="Pfam" id="PF12931"/>
    </source>
</evidence>
<gene>
    <name evidence="12" type="ORF">F2Q68_00041960</name>
</gene>
<evidence type="ECO:0000313" key="13">
    <source>
        <dbReference type="Proteomes" id="UP000712281"/>
    </source>
</evidence>
<dbReference type="Gene3D" id="1.25.40.980">
    <property type="match status" value="1"/>
</dbReference>
<evidence type="ECO:0000256" key="6">
    <source>
        <dbReference type="ARBA" id="ARBA00022824"/>
    </source>
</evidence>
<feature type="domain" description="Sec16 Sec23-binding" evidence="11">
    <location>
        <begin position="405"/>
        <end position="601"/>
    </location>
</feature>
<dbReference type="GO" id="GO:0005198">
    <property type="term" value="F:structural molecule activity"/>
    <property type="evidence" value="ECO:0007669"/>
    <property type="project" value="TreeGrafter"/>
</dbReference>
<dbReference type="SUPFAM" id="SSF50978">
    <property type="entry name" value="WD40 repeat-like"/>
    <property type="match status" value="1"/>
</dbReference>
<dbReference type="GO" id="GO:0007029">
    <property type="term" value="P:endoplasmic reticulum organization"/>
    <property type="evidence" value="ECO:0007669"/>
    <property type="project" value="TreeGrafter"/>
</dbReference>
<evidence type="ECO:0000256" key="2">
    <source>
        <dbReference type="ARBA" id="ARBA00009358"/>
    </source>
</evidence>
<dbReference type="Gene3D" id="2.130.10.10">
    <property type="entry name" value="YVTN repeat-like/Quinoprotein amine dehydrogenase"/>
    <property type="match status" value="1"/>
</dbReference>
<dbReference type="SMART" id="SM00320">
    <property type="entry name" value="WD40"/>
    <property type="match status" value="3"/>
</dbReference>
<dbReference type="PANTHER" id="PTHR13923:SF11">
    <property type="entry name" value="SECRETORY 31, ISOFORM D"/>
    <property type="match status" value="1"/>
</dbReference>
<sequence>MACIKGVGRSASVALAPDAPYMAAGTMAGAVDLSFSSSANLEIFKLDFQSDDRDLTLVGEIPSSERFHRLAWGKNGSGSEQFSLGLIAGGLVDGNIDLWNPLSLIGSQSALVGHLSVHKGPVRGLEFNAIAPNLLASGADDGEICIWDLAKPSEPSHFPLLKGSGSATQGEISFISWNRKVQQILASTSYNGTTAIWDLRKQKPIINFADSVRRRCSVLQWNPDIATQIMVASDDDSSPTLKSLVSRTSEFEAAIENGDKTSLKGLCGKKSEETESEEEKETWGLLKIMFEEEGTTREKLISHLGFSLPSVEEDHAVNGLSSDLNGIGLEDTAPEPVKINEAAAFAMDNGEDFFDNLPSKPDTPVSTSSKDFMPPDTDSSAKVEETQEIPEEEEEGSDKVFDDAIQRALAVGNYNEAVDQCISANKMADALVIAHVGGTALWESTREKYLKTSGAPYMKIVSAMVNNDLTSLIYTRSLKFWKETLALLCTFAQGEQWASLCDVLASKLMAAGNTLAAVFCYICAGNVDRTVEIWSRSLANDRDGRSYAELLQDLMEKTLVLALATGNKKFSASLCKLFESYAEILASQGLLTTAMKYLKVLDSGGLSPELSILRDRISLSAEPETNTAASGTKLQSTIPYNQ</sequence>
<comment type="caution">
    <text evidence="12">The sequence shown here is derived from an EMBL/GenBank/DDBJ whole genome shotgun (WGS) entry which is preliminary data.</text>
</comment>
<feature type="region of interest" description="Disordered" evidence="10">
    <location>
        <begin position="356"/>
        <end position="398"/>
    </location>
</feature>
<reference evidence="12" key="1">
    <citation type="submission" date="2019-12" db="EMBL/GenBank/DDBJ databases">
        <title>Genome sequencing and annotation of Brassica cretica.</title>
        <authorList>
            <person name="Studholme D.J."/>
            <person name="Sarris P.F."/>
        </authorList>
    </citation>
    <scope>NUCLEOTIDE SEQUENCE</scope>
    <source>
        <strain evidence="12">PFS-001/15</strain>
        <tissue evidence="12">Leaf</tissue>
    </source>
</reference>
<dbReference type="GO" id="GO:0030127">
    <property type="term" value="C:COPII vesicle coat"/>
    <property type="evidence" value="ECO:0007669"/>
    <property type="project" value="TreeGrafter"/>
</dbReference>
<dbReference type="Pfam" id="PF12931">
    <property type="entry name" value="TPR_Sec16"/>
    <property type="match status" value="1"/>
</dbReference>
<dbReference type="PROSITE" id="PS00678">
    <property type="entry name" value="WD_REPEATS_1"/>
    <property type="match status" value="1"/>
</dbReference>
<name>A0A8S9MJI9_BRACR</name>
<dbReference type="GO" id="GO:0015031">
    <property type="term" value="P:protein transport"/>
    <property type="evidence" value="ECO:0007669"/>
    <property type="project" value="UniProtKB-KW"/>
</dbReference>
<dbReference type="PROSITE" id="PS50082">
    <property type="entry name" value="WD_REPEATS_2"/>
    <property type="match status" value="1"/>
</dbReference>